<dbReference type="Proteomes" id="UP000004110">
    <property type="component" value="Unassembled WGS sequence"/>
</dbReference>
<reference evidence="1" key="1">
    <citation type="submission" date="2007-06" db="EMBL/GenBank/DDBJ databases">
        <authorList>
            <person name="Fulton L."/>
            <person name="Clifton S."/>
            <person name="Fulton B."/>
            <person name="Xu J."/>
            <person name="Minx P."/>
            <person name="Pepin K.H."/>
            <person name="Johnson M."/>
            <person name="Thiruvilangam P."/>
            <person name="Bhonagiri V."/>
            <person name="Nash W.E."/>
            <person name="Mardis E.R."/>
            <person name="Wilson R.K."/>
        </authorList>
    </citation>
    <scope>NUCLEOTIDE SEQUENCE [LARGE SCALE GENOMIC DNA]</scope>
    <source>
        <strain evidence="1">ATCC 8492</strain>
    </source>
</reference>
<keyword evidence="2" id="KW-1185">Reference proteome</keyword>
<proteinExistence type="predicted"/>
<gene>
    <name evidence="1" type="ORF">BACUNI_00535</name>
</gene>
<comment type="caution">
    <text evidence="1">The sequence shown here is derived from an EMBL/GenBank/DDBJ whole genome shotgun (WGS) entry which is preliminary data.</text>
</comment>
<reference evidence="1" key="2">
    <citation type="submission" date="2013-11" db="EMBL/GenBank/DDBJ databases">
        <title>Draft genome sequence of Bacteroides uniformis (ATCC 8492).</title>
        <authorList>
            <person name="Sudarsanam P."/>
            <person name="Ley R."/>
            <person name="Guruge J."/>
            <person name="Turnbaugh P.J."/>
            <person name="Mahowald M."/>
            <person name="Liep D."/>
            <person name="Gordon J."/>
        </authorList>
    </citation>
    <scope>NUCLEOTIDE SEQUENCE</scope>
    <source>
        <strain evidence="1">ATCC 8492</strain>
    </source>
</reference>
<organism evidence="1 2">
    <name type="scientific">Bacteroides uniformis (strain ATCC 8492 / DSM 6597 / CCUG 4942 / CIP 103695 / JCM 5828 / KCTC 5204 / NCTC 13054 / VPI 0061)</name>
    <dbReference type="NCBI Taxonomy" id="411479"/>
    <lineage>
        <taxon>Bacteria</taxon>
        <taxon>Pseudomonadati</taxon>
        <taxon>Bacteroidota</taxon>
        <taxon>Bacteroidia</taxon>
        <taxon>Bacteroidales</taxon>
        <taxon>Bacteroidaceae</taxon>
        <taxon>Bacteroides</taxon>
    </lineage>
</organism>
<evidence type="ECO:0000313" key="1">
    <source>
        <dbReference type="EMBL" id="EDO55869.1"/>
    </source>
</evidence>
<dbReference type="AlphaFoldDB" id="A0ABC9NGQ9"/>
<protein>
    <submittedName>
        <fullName evidence="1">Uncharacterized protein</fullName>
    </submittedName>
</protein>
<evidence type="ECO:0000313" key="2">
    <source>
        <dbReference type="Proteomes" id="UP000004110"/>
    </source>
</evidence>
<accession>A0ABC9NGQ9</accession>
<dbReference type="EMBL" id="AAYH02000034">
    <property type="protein sequence ID" value="EDO55869.1"/>
    <property type="molecule type" value="Genomic_DNA"/>
</dbReference>
<sequence>MGEAVFQASPIPLLAFQPPTVASPARPAHWLWWQ</sequence>
<name>A0ABC9NGQ9_BACUC</name>